<evidence type="ECO:0000256" key="1">
    <source>
        <dbReference type="ARBA" id="ARBA00009995"/>
    </source>
</evidence>
<dbReference type="Gene3D" id="3.40.50.2000">
    <property type="entry name" value="Glycogen Phosphorylase B"/>
    <property type="match status" value="2"/>
</dbReference>
<reference evidence="2" key="1">
    <citation type="submission" date="2023-02" db="EMBL/GenBank/DDBJ databases">
        <title>Genome of toxic invasive species Heracleum sosnowskyi carries increased number of genes despite the absence of recent whole-genome duplications.</title>
        <authorList>
            <person name="Schelkunov M."/>
            <person name="Shtratnikova V."/>
            <person name="Makarenko M."/>
            <person name="Klepikova A."/>
            <person name="Omelchenko D."/>
            <person name="Novikova G."/>
            <person name="Obukhova E."/>
            <person name="Bogdanov V."/>
            <person name="Penin A."/>
            <person name="Logacheva M."/>
        </authorList>
    </citation>
    <scope>NUCLEOTIDE SEQUENCE</scope>
    <source>
        <strain evidence="2">Hsosn_3</strain>
        <tissue evidence="2">Leaf</tissue>
    </source>
</reference>
<dbReference type="Proteomes" id="UP001237642">
    <property type="component" value="Unassembled WGS sequence"/>
</dbReference>
<sequence>MIYELFVIGNKNIKLAKWILCNSAYELEAAAFTSFPEMLPIGPLSASNKLGDKPGSFWTEDSACLSWLDQQPACSVIYVAYGSFTVFDNTQFQELALGLELTNKPFLLVVRSDMTEDTGDFYPKGFKERIGSRGKIV</sequence>
<keyword evidence="3" id="KW-1185">Reference proteome</keyword>
<dbReference type="SUPFAM" id="SSF53756">
    <property type="entry name" value="UDP-Glycosyltransferase/glycogen phosphorylase"/>
    <property type="match status" value="1"/>
</dbReference>
<comment type="caution">
    <text evidence="2">The sequence shown here is derived from an EMBL/GenBank/DDBJ whole genome shotgun (WGS) entry which is preliminary data.</text>
</comment>
<proteinExistence type="inferred from homology"/>
<organism evidence="2 3">
    <name type="scientific">Heracleum sosnowskyi</name>
    <dbReference type="NCBI Taxonomy" id="360622"/>
    <lineage>
        <taxon>Eukaryota</taxon>
        <taxon>Viridiplantae</taxon>
        <taxon>Streptophyta</taxon>
        <taxon>Embryophyta</taxon>
        <taxon>Tracheophyta</taxon>
        <taxon>Spermatophyta</taxon>
        <taxon>Magnoliopsida</taxon>
        <taxon>eudicotyledons</taxon>
        <taxon>Gunneridae</taxon>
        <taxon>Pentapetalae</taxon>
        <taxon>asterids</taxon>
        <taxon>campanulids</taxon>
        <taxon>Apiales</taxon>
        <taxon>Apiaceae</taxon>
        <taxon>Apioideae</taxon>
        <taxon>apioid superclade</taxon>
        <taxon>Tordylieae</taxon>
        <taxon>Tordyliinae</taxon>
        <taxon>Heracleum</taxon>
    </lineage>
</organism>
<evidence type="ECO:0000313" key="3">
    <source>
        <dbReference type="Proteomes" id="UP001237642"/>
    </source>
</evidence>
<evidence type="ECO:0000313" key="2">
    <source>
        <dbReference type="EMBL" id="KAK1352355.1"/>
    </source>
</evidence>
<dbReference type="AlphaFoldDB" id="A0AAD8GNZ6"/>
<dbReference type="GO" id="GO:0080044">
    <property type="term" value="F:quercetin 7-O-glucosyltransferase activity"/>
    <property type="evidence" value="ECO:0007669"/>
    <property type="project" value="TreeGrafter"/>
</dbReference>
<dbReference type="EMBL" id="JAUIZM010000017">
    <property type="protein sequence ID" value="KAK1352355.1"/>
    <property type="molecule type" value="Genomic_DNA"/>
</dbReference>
<gene>
    <name evidence="2" type="ORF">POM88_053294</name>
</gene>
<dbReference type="GO" id="GO:0080043">
    <property type="term" value="F:quercetin 3-O-glucosyltransferase activity"/>
    <property type="evidence" value="ECO:0007669"/>
    <property type="project" value="TreeGrafter"/>
</dbReference>
<comment type="similarity">
    <text evidence="1">Belongs to the UDP-glycosyltransferase family.</text>
</comment>
<dbReference type="PANTHER" id="PTHR11926:SF1412">
    <property type="entry name" value="UDP-GLYCOSYLTRANSFERASE 83A1-LIKE"/>
    <property type="match status" value="1"/>
</dbReference>
<protein>
    <submittedName>
        <fullName evidence="2">UDP-glucuronosyl/UDP-glucosyltransferase</fullName>
    </submittedName>
</protein>
<reference evidence="2" key="2">
    <citation type="submission" date="2023-05" db="EMBL/GenBank/DDBJ databases">
        <authorList>
            <person name="Schelkunov M.I."/>
        </authorList>
    </citation>
    <scope>NUCLEOTIDE SEQUENCE</scope>
    <source>
        <strain evidence="2">Hsosn_3</strain>
        <tissue evidence="2">Leaf</tissue>
    </source>
</reference>
<accession>A0AAD8GNZ6</accession>
<dbReference type="PANTHER" id="PTHR11926">
    <property type="entry name" value="GLUCOSYL/GLUCURONOSYL TRANSFERASES"/>
    <property type="match status" value="1"/>
</dbReference>
<name>A0AAD8GNZ6_9APIA</name>